<reference evidence="4" key="1">
    <citation type="submission" date="2025-08" db="UniProtKB">
        <authorList>
            <consortium name="RefSeq"/>
        </authorList>
    </citation>
    <scope>IDENTIFICATION</scope>
</reference>
<proteinExistence type="predicted"/>
<dbReference type="GeneID" id="101864645"/>
<evidence type="ECO:0000259" key="2">
    <source>
        <dbReference type="Pfam" id="PF00061"/>
    </source>
</evidence>
<dbReference type="Proteomes" id="UP000694888">
    <property type="component" value="Unplaced"/>
</dbReference>
<dbReference type="PANTHER" id="PTHR10612:SF34">
    <property type="entry name" value="APOLIPOPROTEIN D"/>
    <property type="match status" value="1"/>
</dbReference>
<dbReference type="InterPro" id="IPR012674">
    <property type="entry name" value="Calycin"/>
</dbReference>
<accession>A0ABM0JZW0</accession>
<evidence type="ECO:0000313" key="4">
    <source>
        <dbReference type="RefSeq" id="XP_005105449.2"/>
    </source>
</evidence>
<dbReference type="RefSeq" id="XP_005105449.2">
    <property type="nucleotide sequence ID" value="XM_005105392.3"/>
</dbReference>
<organism evidence="3 4">
    <name type="scientific">Aplysia californica</name>
    <name type="common">California sea hare</name>
    <dbReference type="NCBI Taxonomy" id="6500"/>
    <lineage>
        <taxon>Eukaryota</taxon>
        <taxon>Metazoa</taxon>
        <taxon>Spiralia</taxon>
        <taxon>Lophotrochozoa</taxon>
        <taxon>Mollusca</taxon>
        <taxon>Gastropoda</taxon>
        <taxon>Heterobranchia</taxon>
        <taxon>Euthyneura</taxon>
        <taxon>Tectipleura</taxon>
        <taxon>Aplysiida</taxon>
        <taxon>Aplysioidea</taxon>
        <taxon>Aplysiidae</taxon>
        <taxon>Aplysia</taxon>
    </lineage>
</organism>
<keyword evidence="3" id="KW-1185">Reference proteome</keyword>
<dbReference type="Pfam" id="PF00061">
    <property type="entry name" value="Lipocalin"/>
    <property type="match status" value="1"/>
</dbReference>
<dbReference type="Gene3D" id="2.40.128.20">
    <property type="match status" value="1"/>
</dbReference>
<gene>
    <name evidence="4" type="primary">LOC101864645</name>
</gene>
<dbReference type="InterPro" id="IPR000566">
    <property type="entry name" value="Lipocln_cytosolic_FA-bd_dom"/>
</dbReference>
<keyword evidence="1" id="KW-0446">Lipid-binding</keyword>
<feature type="domain" description="Lipocalin/cytosolic fatty-acid binding" evidence="2">
    <location>
        <begin position="13"/>
        <end position="94"/>
    </location>
</feature>
<sequence>MIEGQAEAVYPAEPARLRVSFFGDDEDGDANYLVVDTDYDTYSVVFSCQQIGPFNLQTAWILSRNETAPANIDDLKNTLTSFGIDVSEFQETPQGNCPSMAVK</sequence>
<evidence type="ECO:0000256" key="1">
    <source>
        <dbReference type="ARBA" id="ARBA00023121"/>
    </source>
</evidence>
<protein>
    <submittedName>
        <fullName evidence="4">Apolipoprotein D</fullName>
    </submittedName>
</protein>
<evidence type="ECO:0000313" key="3">
    <source>
        <dbReference type="Proteomes" id="UP000694888"/>
    </source>
</evidence>
<dbReference type="PANTHER" id="PTHR10612">
    <property type="entry name" value="APOLIPOPROTEIN D"/>
    <property type="match status" value="1"/>
</dbReference>
<name>A0ABM0JZW0_APLCA</name>
<dbReference type="SUPFAM" id="SSF50814">
    <property type="entry name" value="Lipocalins"/>
    <property type="match status" value="1"/>
</dbReference>